<evidence type="ECO:0000256" key="1">
    <source>
        <dbReference type="SAM" id="MobiDB-lite"/>
    </source>
</evidence>
<evidence type="ECO:0000313" key="2">
    <source>
        <dbReference type="EMBL" id="KAK0618486.1"/>
    </source>
</evidence>
<keyword evidence="3" id="KW-1185">Reference proteome</keyword>
<gene>
    <name evidence="2" type="ORF">B0T17DRAFT_340918</name>
</gene>
<dbReference type="EMBL" id="JAULSR010000005">
    <property type="protein sequence ID" value="KAK0618486.1"/>
    <property type="molecule type" value="Genomic_DNA"/>
</dbReference>
<feature type="compositionally biased region" description="Low complexity" evidence="1">
    <location>
        <begin position="223"/>
        <end position="242"/>
    </location>
</feature>
<feature type="region of interest" description="Disordered" evidence="1">
    <location>
        <begin position="27"/>
        <end position="63"/>
    </location>
</feature>
<feature type="compositionally biased region" description="Low complexity" evidence="1">
    <location>
        <begin position="41"/>
        <end position="50"/>
    </location>
</feature>
<reference evidence="2" key="1">
    <citation type="submission" date="2023-06" db="EMBL/GenBank/DDBJ databases">
        <title>Genome-scale phylogeny and comparative genomics of the fungal order Sordariales.</title>
        <authorList>
            <consortium name="Lawrence Berkeley National Laboratory"/>
            <person name="Hensen N."/>
            <person name="Bonometti L."/>
            <person name="Westerberg I."/>
            <person name="Brannstrom I.O."/>
            <person name="Guillou S."/>
            <person name="Cros-Aarteil S."/>
            <person name="Calhoun S."/>
            <person name="Haridas S."/>
            <person name="Kuo A."/>
            <person name="Mondo S."/>
            <person name="Pangilinan J."/>
            <person name="Riley R."/>
            <person name="LaButti K."/>
            <person name="Andreopoulos B."/>
            <person name="Lipzen A."/>
            <person name="Chen C."/>
            <person name="Yanf M."/>
            <person name="Daum C."/>
            <person name="Ng V."/>
            <person name="Clum A."/>
            <person name="Steindorff A."/>
            <person name="Ohm R."/>
            <person name="Martin F."/>
            <person name="Silar P."/>
            <person name="Natvig D."/>
            <person name="Lalanne C."/>
            <person name="Gautier V."/>
            <person name="Ament-velasquez S.L."/>
            <person name="Kruys A."/>
            <person name="Hutchinson M.I."/>
            <person name="Powell A.J."/>
            <person name="Barry K."/>
            <person name="Miller A.N."/>
            <person name="Grigoriev I.V."/>
            <person name="Debuchy R."/>
            <person name="Gladieux P."/>
            <person name="Thoren M.H."/>
            <person name="Johannesson H."/>
        </authorList>
    </citation>
    <scope>NUCLEOTIDE SEQUENCE</scope>
    <source>
        <strain evidence="2">SMH3391-2</strain>
    </source>
</reference>
<feature type="compositionally biased region" description="Gly residues" evidence="1">
    <location>
        <begin position="204"/>
        <end position="214"/>
    </location>
</feature>
<dbReference type="AlphaFoldDB" id="A0AA40BYF4"/>
<comment type="caution">
    <text evidence="2">The sequence shown here is derived from an EMBL/GenBank/DDBJ whole genome shotgun (WGS) entry which is preliminary data.</text>
</comment>
<feature type="region of interest" description="Disordered" evidence="1">
    <location>
        <begin position="178"/>
        <end position="242"/>
    </location>
</feature>
<organism evidence="2 3">
    <name type="scientific">Bombardia bombarda</name>
    <dbReference type="NCBI Taxonomy" id="252184"/>
    <lineage>
        <taxon>Eukaryota</taxon>
        <taxon>Fungi</taxon>
        <taxon>Dikarya</taxon>
        <taxon>Ascomycota</taxon>
        <taxon>Pezizomycotina</taxon>
        <taxon>Sordariomycetes</taxon>
        <taxon>Sordariomycetidae</taxon>
        <taxon>Sordariales</taxon>
        <taxon>Lasiosphaeriaceae</taxon>
        <taxon>Bombardia</taxon>
    </lineage>
</organism>
<protein>
    <submittedName>
        <fullName evidence="2">Uncharacterized protein</fullName>
    </submittedName>
</protein>
<feature type="compositionally biased region" description="Polar residues" evidence="1">
    <location>
        <begin position="51"/>
        <end position="63"/>
    </location>
</feature>
<proteinExistence type="predicted"/>
<sequence length="313" mass="32631">MSALTTENDFCLDEPAIHLHHHTSLLESVSGTGSGSGSGSGPSKTSPDSTATHFQLNNHSNTTRGHYPADGECNCLKQLTSSLFNLNNWSQSGGGGGGVSAPSSTAAAAAQGLSFMSWMDFDTFLVLHKDSMEKWDGVKDCRSACFLRREYAVLLIMNVEQLATLQLDLVAVITSANADNGENDGAGGDDSLRAAAASRRGSKTGSGGSGGSGGSSSRRSRKSSPLPSSVAPSPFSSSASSKRPMSIGKFVIDDASDEAMIVMQLLGARISHLTSFVKSLRPRLVQAGLDECCTKLDAAMVALGKASRHIKSR</sequence>
<name>A0AA40BYF4_9PEZI</name>
<dbReference type="Proteomes" id="UP001174934">
    <property type="component" value="Unassembled WGS sequence"/>
</dbReference>
<accession>A0AA40BYF4</accession>
<evidence type="ECO:0000313" key="3">
    <source>
        <dbReference type="Proteomes" id="UP001174934"/>
    </source>
</evidence>